<dbReference type="RefSeq" id="WP_115228553.1">
    <property type="nucleotide sequence ID" value="NZ_CAWOLO010000020.1"/>
</dbReference>
<dbReference type="EMBL" id="UGHR01000003">
    <property type="protein sequence ID" value="STR44789.1"/>
    <property type="molecule type" value="Genomic_DNA"/>
</dbReference>
<keyword evidence="6" id="KW-1185">Reference proteome</keyword>
<dbReference type="InterPro" id="IPR045430">
    <property type="entry name" value="EAD1"/>
</dbReference>
<evidence type="ECO:0000313" key="5">
    <source>
        <dbReference type="Proteomes" id="UP000255108"/>
    </source>
</evidence>
<feature type="domain" description="Effector-associated" evidence="2">
    <location>
        <begin position="276"/>
        <end position="359"/>
    </location>
</feature>
<reference evidence="3 5" key="1">
    <citation type="submission" date="2018-06" db="EMBL/GenBank/DDBJ databases">
        <authorList>
            <consortium name="Pathogen Informatics"/>
            <person name="Doyle S."/>
        </authorList>
    </citation>
    <scope>NUCLEOTIDE SEQUENCE [LARGE SCALE GENOMIC DNA]</scope>
    <source>
        <strain evidence="3 5">NCTC11159</strain>
    </source>
</reference>
<dbReference type="Proteomes" id="UP000295794">
    <property type="component" value="Unassembled WGS sequence"/>
</dbReference>
<dbReference type="OrthoDB" id="161433at2"/>
<feature type="domain" description="Peptidase C14 caspase" evidence="1">
    <location>
        <begin position="8"/>
        <end position="249"/>
    </location>
</feature>
<dbReference type="Pfam" id="PF00656">
    <property type="entry name" value="Peptidase_C14"/>
    <property type="match status" value="1"/>
</dbReference>
<dbReference type="GO" id="GO:0005737">
    <property type="term" value="C:cytoplasm"/>
    <property type="evidence" value="ECO:0007669"/>
    <property type="project" value="TreeGrafter"/>
</dbReference>
<proteinExistence type="predicted"/>
<dbReference type="EMBL" id="SMBT01000020">
    <property type="protein sequence ID" value="TCU81611.1"/>
    <property type="molecule type" value="Genomic_DNA"/>
</dbReference>
<dbReference type="InterPro" id="IPR050452">
    <property type="entry name" value="Metacaspase"/>
</dbReference>
<protein>
    <submittedName>
        <fullName evidence="4">Caspase domain-containing protein</fullName>
    </submittedName>
    <submittedName>
        <fullName evidence="3">Uncharacterized protein containing caspase domain</fullName>
    </submittedName>
</protein>
<dbReference type="InterPro" id="IPR011600">
    <property type="entry name" value="Pept_C14_caspase"/>
</dbReference>
<dbReference type="GO" id="GO:0006508">
    <property type="term" value="P:proteolysis"/>
    <property type="evidence" value="ECO:0007669"/>
    <property type="project" value="InterPro"/>
</dbReference>
<evidence type="ECO:0000259" key="1">
    <source>
        <dbReference type="Pfam" id="PF00656"/>
    </source>
</evidence>
<evidence type="ECO:0000313" key="3">
    <source>
        <dbReference type="EMBL" id="STR44789.1"/>
    </source>
</evidence>
<sequence>MNKSFHSGRALIIGIGEYDSLSSLGVEPINDADGVANILTSSKYCGYLQENVQVLRNGDASKISIVNGLKKLATETQTGDTVIVYFSGHGAQRMTGQDIGTYLCPPEFEGSRPRQTGVEAEEFSELLKKIPAERLLVLIDTCHSGAAARIKGPFDEITKWAFGGPKLDSLAQGKGRVIISASAAHETSLILGIHRNSLFTHFLLKGLQGEVDDRSDGFIRVLDLFHYLAEQVSTTRKSQNPVLTTHTQDNFPVALHKGGSFKSEVEVAVLVASTVSTAPLRDVEDVMVDLYPLGPLDREIWSRSGGDVANLRIGSTGRAGWHAALRLLTQGGGGANITIRSLLMEALSEYGANSNLKRLHDII</sequence>
<dbReference type="InterPro" id="IPR029030">
    <property type="entry name" value="Caspase-like_dom_sf"/>
</dbReference>
<dbReference type="Pfam" id="PF19955">
    <property type="entry name" value="EAD1"/>
    <property type="match status" value="1"/>
</dbReference>
<dbReference type="Proteomes" id="UP000255108">
    <property type="component" value="Unassembled WGS sequence"/>
</dbReference>
<dbReference type="AlphaFoldDB" id="A0A377SWB4"/>
<dbReference type="PANTHER" id="PTHR48104">
    <property type="entry name" value="METACASPASE-4"/>
    <property type="match status" value="1"/>
</dbReference>
<dbReference type="PANTHER" id="PTHR48104:SF30">
    <property type="entry name" value="METACASPASE-1"/>
    <property type="match status" value="1"/>
</dbReference>
<organism evidence="3 5">
    <name type="scientific">Iodobacter fluviatilis</name>
    <dbReference type="NCBI Taxonomy" id="537"/>
    <lineage>
        <taxon>Bacteria</taxon>
        <taxon>Pseudomonadati</taxon>
        <taxon>Pseudomonadota</taxon>
        <taxon>Betaproteobacteria</taxon>
        <taxon>Neisseriales</taxon>
        <taxon>Chitinibacteraceae</taxon>
        <taxon>Iodobacter</taxon>
    </lineage>
</organism>
<reference evidence="4 6" key="2">
    <citation type="submission" date="2019-03" db="EMBL/GenBank/DDBJ databases">
        <title>Genomic Encyclopedia of Type Strains, Phase IV (KMG-IV): sequencing the most valuable type-strain genomes for metagenomic binning, comparative biology and taxonomic classification.</title>
        <authorList>
            <person name="Goeker M."/>
        </authorList>
    </citation>
    <scope>NUCLEOTIDE SEQUENCE [LARGE SCALE GENOMIC DNA]</scope>
    <source>
        <strain evidence="4 6">DSM 3764</strain>
    </source>
</reference>
<evidence type="ECO:0000313" key="4">
    <source>
        <dbReference type="EMBL" id="TCU81611.1"/>
    </source>
</evidence>
<evidence type="ECO:0000313" key="6">
    <source>
        <dbReference type="Proteomes" id="UP000295794"/>
    </source>
</evidence>
<dbReference type="SUPFAM" id="SSF52129">
    <property type="entry name" value="Caspase-like"/>
    <property type="match status" value="1"/>
</dbReference>
<dbReference type="GO" id="GO:0004197">
    <property type="term" value="F:cysteine-type endopeptidase activity"/>
    <property type="evidence" value="ECO:0007669"/>
    <property type="project" value="InterPro"/>
</dbReference>
<accession>A0A377SWB4</accession>
<evidence type="ECO:0000259" key="2">
    <source>
        <dbReference type="Pfam" id="PF19955"/>
    </source>
</evidence>
<gene>
    <name evidence="4" type="ORF">EV682_12011</name>
    <name evidence="3" type="ORF">NCTC11159_03334</name>
</gene>
<dbReference type="Gene3D" id="3.40.50.1460">
    <property type="match status" value="1"/>
</dbReference>
<name>A0A377SWB4_9NEIS</name>